<dbReference type="Proteomes" id="UP000472265">
    <property type="component" value="Chromosome 10"/>
</dbReference>
<feature type="region of interest" description="Disordered" evidence="8">
    <location>
        <begin position="248"/>
        <end position="269"/>
    </location>
</feature>
<dbReference type="Ensembl" id="ENSSAUT00010057549.1">
    <property type="protein sequence ID" value="ENSSAUP00010054764.1"/>
    <property type="gene ID" value="ENSSAUG00010022541.1"/>
</dbReference>
<protein>
    <recommendedName>
        <fullName evidence="10">Ig-like domain-containing protein</fullName>
    </recommendedName>
</protein>
<dbReference type="SMART" id="SM00409">
    <property type="entry name" value="IG"/>
    <property type="match status" value="1"/>
</dbReference>
<reference evidence="11" key="2">
    <citation type="submission" date="2025-08" db="UniProtKB">
        <authorList>
            <consortium name="Ensembl"/>
        </authorList>
    </citation>
    <scope>IDENTIFICATION</scope>
</reference>
<dbReference type="InterPro" id="IPR013106">
    <property type="entry name" value="Ig_V-set"/>
</dbReference>
<keyword evidence="6" id="KW-1015">Disulfide bond</keyword>
<dbReference type="InterPro" id="IPR003599">
    <property type="entry name" value="Ig_sub"/>
</dbReference>
<feature type="domain" description="Ig-like" evidence="10">
    <location>
        <begin position="38"/>
        <end position="131"/>
    </location>
</feature>
<accession>A0A671XU90</accession>
<keyword evidence="9" id="KW-1133">Transmembrane helix</keyword>
<sequence>MSLWSTVQTKPLQWSSQPVRMMMNFTLMTALFSTFSWISVSVAEFHTVESQPGKEVTLLCSNFTRYPIHIYWFKLSNSSNNSCISYMMISDGNTSFCDGFQNGKFNMSSNTTTLFLRIKEVASSDSGLYFCGFYSNGNSVIVSATYLKVQETFDGIAKLMSMVLGAVIIVLVIVVIGLFVKFRKHHTGIKEGLNPQPSENLTSNDLNYAALSFQPKAKSSRRPRAEQQLESSAVYAAIRKTQETTGTAAQGGIVSSSRSTYDAGVLLEQ</sequence>
<evidence type="ECO:0000256" key="8">
    <source>
        <dbReference type="SAM" id="MobiDB-lite"/>
    </source>
</evidence>
<evidence type="ECO:0000313" key="12">
    <source>
        <dbReference type="Proteomes" id="UP000472265"/>
    </source>
</evidence>
<evidence type="ECO:0000256" key="1">
    <source>
        <dbReference type="ARBA" id="ARBA00004236"/>
    </source>
</evidence>
<dbReference type="FunCoup" id="A0A671XU90">
    <property type="interactions" value="30"/>
</dbReference>
<keyword evidence="3" id="KW-0732">Signal</keyword>
<dbReference type="SUPFAM" id="SSF48726">
    <property type="entry name" value="Immunoglobulin"/>
    <property type="match status" value="1"/>
</dbReference>
<reference evidence="11" key="1">
    <citation type="submission" date="2021-04" db="EMBL/GenBank/DDBJ databases">
        <authorList>
            <consortium name="Wellcome Sanger Institute Data Sharing"/>
        </authorList>
    </citation>
    <scope>NUCLEOTIDE SEQUENCE [LARGE SCALE GENOMIC DNA]</scope>
</reference>
<dbReference type="AlphaFoldDB" id="A0A671XU90"/>
<keyword evidence="12" id="KW-1185">Reference proteome</keyword>
<dbReference type="OMA" id="LKFKWIA"/>
<dbReference type="InterPro" id="IPR052051">
    <property type="entry name" value="TCR_complex_component"/>
</dbReference>
<dbReference type="Pfam" id="PF07686">
    <property type="entry name" value="V-set"/>
    <property type="match status" value="1"/>
</dbReference>
<evidence type="ECO:0000256" key="6">
    <source>
        <dbReference type="ARBA" id="ARBA00023157"/>
    </source>
</evidence>
<dbReference type="PANTHER" id="PTHR19433:SF111">
    <property type="entry name" value="T CELL RECEPTOR ALPHA VARIABLE 4"/>
    <property type="match status" value="1"/>
</dbReference>
<keyword evidence="5 9" id="KW-0472">Membrane</keyword>
<evidence type="ECO:0000256" key="9">
    <source>
        <dbReference type="SAM" id="Phobius"/>
    </source>
</evidence>
<evidence type="ECO:0000256" key="7">
    <source>
        <dbReference type="ARBA" id="ARBA00023180"/>
    </source>
</evidence>
<dbReference type="GO" id="GO:0002376">
    <property type="term" value="P:immune system process"/>
    <property type="evidence" value="ECO:0007669"/>
    <property type="project" value="UniProtKB-KW"/>
</dbReference>
<dbReference type="InterPro" id="IPR013783">
    <property type="entry name" value="Ig-like_fold"/>
</dbReference>
<keyword evidence="7" id="KW-0325">Glycoprotein</keyword>
<evidence type="ECO:0000256" key="3">
    <source>
        <dbReference type="ARBA" id="ARBA00022729"/>
    </source>
</evidence>
<keyword evidence="4" id="KW-0391">Immunity</keyword>
<keyword evidence="9" id="KW-0812">Transmembrane</keyword>
<dbReference type="GO" id="GO:0009617">
    <property type="term" value="P:response to bacterium"/>
    <property type="evidence" value="ECO:0007669"/>
    <property type="project" value="TreeGrafter"/>
</dbReference>
<reference evidence="11" key="3">
    <citation type="submission" date="2025-09" db="UniProtKB">
        <authorList>
            <consortium name="Ensembl"/>
        </authorList>
    </citation>
    <scope>IDENTIFICATION</scope>
</reference>
<keyword evidence="2" id="KW-1003">Cell membrane</keyword>
<organism evidence="11 12">
    <name type="scientific">Sparus aurata</name>
    <name type="common">Gilthead sea bream</name>
    <dbReference type="NCBI Taxonomy" id="8175"/>
    <lineage>
        <taxon>Eukaryota</taxon>
        <taxon>Metazoa</taxon>
        <taxon>Chordata</taxon>
        <taxon>Craniata</taxon>
        <taxon>Vertebrata</taxon>
        <taxon>Euteleostomi</taxon>
        <taxon>Actinopterygii</taxon>
        <taxon>Neopterygii</taxon>
        <taxon>Teleostei</taxon>
        <taxon>Neoteleostei</taxon>
        <taxon>Acanthomorphata</taxon>
        <taxon>Eupercaria</taxon>
        <taxon>Spariformes</taxon>
        <taxon>Sparidae</taxon>
        <taxon>Sparus</taxon>
    </lineage>
</organism>
<dbReference type="InterPro" id="IPR007110">
    <property type="entry name" value="Ig-like_dom"/>
</dbReference>
<evidence type="ECO:0000256" key="4">
    <source>
        <dbReference type="ARBA" id="ARBA00022859"/>
    </source>
</evidence>
<evidence type="ECO:0000256" key="5">
    <source>
        <dbReference type="ARBA" id="ARBA00023136"/>
    </source>
</evidence>
<evidence type="ECO:0000313" key="11">
    <source>
        <dbReference type="Ensembl" id="ENSSAUP00010054764.1"/>
    </source>
</evidence>
<proteinExistence type="predicted"/>
<dbReference type="InterPro" id="IPR036179">
    <property type="entry name" value="Ig-like_dom_sf"/>
</dbReference>
<evidence type="ECO:0000256" key="2">
    <source>
        <dbReference type="ARBA" id="ARBA00022475"/>
    </source>
</evidence>
<feature type="transmembrane region" description="Helical" evidence="9">
    <location>
        <begin position="159"/>
        <end position="180"/>
    </location>
</feature>
<dbReference type="GO" id="GO:0005886">
    <property type="term" value="C:plasma membrane"/>
    <property type="evidence" value="ECO:0007669"/>
    <property type="project" value="UniProtKB-SubCell"/>
</dbReference>
<dbReference type="Gene3D" id="2.60.40.10">
    <property type="entry name" value="Immunoglobulins"/>
    <property type="match status" value="1"/>
</dbReference>
<gene>
    <name evidence="11" type="primary">LOC115588971</name>
</gene>
<dbReference type="InParanoid" id="A0A671XU90"/>
<dbReference type="PANTHER" id="PTHR19433">
    <property type="entry name" value="T-CELL RECEPTOR ALPHA CHAIN V REGION-RELATED"/>
    <property type="match status" value="1"/>
</dbReference>
<name>A0A671XU90_SPAAU</name>
<dbReference type="GeneTree" id="ENSGT01130000278379"/>
<comment type="subcellular location">
    <subcellularLocation>
        <location evidence="1">Cell membrane</location>
    </subcellularLocation>
</comment>
<evidence type="ECO:0000259" key="10">
    <source>
        <dbReference type="PROSITE" id="PS50835"/>
    </source>
</evidence>
<dbReference type="PROSITE" id="PS50835">
    <property type="entry name" value="IG_LIKE"/>
    <property type="match status" value="1"/>
</dbReference>